<dbReference type="KEGG" id="dic:Dpoa569_0001408"/>
<dbReference type="REBASE" id="360753">
    <property type="entry name" value="M.DspB569ORF1408P"/>
</dbReference>
<gene>
    <name evidence="9" type="ORF">Dpoa569_0001408</name>
</gene>
<dbReference type="PANTHER" id="PTHR30481">
    <property type="entry name" value="DNA ADENINE METHYLASE"/>
    <property type="match status" value="1"/>
</dbReference>
<dbReference type="Gene3D" id="1.10.1020.10">
    <property type="entry name" value="Adenine-specific Methyltransferase, Domain 2"/>
    <property type="match status" value="1"/>
</dbReference>
<comment type="similarity">
    <text evidence="1 8">Belongs to the N(4)/N(6)-methyltransferase family.</text>
</comment>
<dbReference type="EC" id="2.1.1.72" evidence="2 8"/>
<evidence type="ECO:0000256" key="1">
    <source>
        <dbReference type="ARBA" id="ARBA00006594"/>
    </source>
</evidence>
<dbReference type="PANTHER" id="PTHR30481:SF3">
    <property type="entry name" value="DNA ADENINE METHYLASE"/>
    <property type="match status" value="1"/>
</dbReference>
<name>A0A5B8IB43_9GAMM</name>
<evidence type="ECO:0000256" key="5">
    <source>
        <dbReference type="ARBA" id="ARBA00022691"/>
    </source>
</evidence>
<dbReference type="SUPFAM" id="SSF53335">
    <property type="entry name" value="S-adenosyl-L-methionine-dependent methyltransferases"/>
    <property type="match status" value="1"/>
</dbReference>
<dbReference type="Gene3D" id="3.40.50.150">
    <property type="entry name" value="Vaccinia Virus protein VP39"/>
    <property type="match status" value="1"/>
</dbReference>
<evidence type="ECO:0000313" key="9">
    <source>
        <dbReference type="EMBL" id="QDX29610.1"/>
    </source>
</evidence>
<dbReference type="AlphaFoldDB" id="A0A5B8IB43"/>
<dbReference type="GO" id="GO:0009007">
    <property type="term" value="F:site-specific DNA-methyltransferase (adenine-specific) activity"/>
    <property type="evidence" value="ECO:0007669"/>
    <property type="project" value="UniProtKB-UniRule"/>
</dbReference>
<evidence type="ECO:0000256" key="7">
    <source>
        <dbReference type="PIRSR" id="PIRSR000398-1"/>
    </source>
</evidence>
<dbReference type="PROSITE" id="PS00092">
    <property type="entry name" value="N6_MTASE"/>
    <property type="match status" value="1"/>
</dbReference>
<dbReference type="InterPro" id="IPR012263">
    <property type="entry name" value="M_m6A_EcoRV"/>
</dbReference>
<dbReference type="STRING" id="568768.GCA_000406125_02455"/>
<comment type="catalytic activity">
    <reaction evidence="6 8">
        <text>a 2'-deoxyadenosine in DNA + S-adenosyl-L-methionine = an N(6)-methyl-2'-deoxyadenosine in DNA + S-adenosyl-L-homocysteine + H(+)</text>
        <dbReference type="Rhea" id="RHEA:15197"/>
        <dbReference type="Rhea" id="RHEA-COMP:12418"/>
        <dbReference type="Rhea" id="RHEA-COMP:12419"/>
        <dbReference type="ChEBI" id="CHEBI:15378"/>
        <dbReference type="ChEBI" id="CHEBI:57856"/>
        <dbReference type="ChEBI" id="CHEBI:59789"/>
        <dbReference type="ChEBI" id="CHEBI:90615"/>
        <dbReference type="ChEBI" id="CHEBI:90616"/>
        <dbReference type="EC" id="2.1.1.72"/>
    </reaction>
</comment>
<dbReference type="OrthoDB" id="9805629at2"/>
<evidence type="ECO:0000313" key="10">
    <source>
        <dbReference type="Proteomes" id="UP000320591"/>
    </source>
</evidence>
<evidence type="ECO:0000256" key="3">
    <source>
        <dbReference type="ARBA" id="ARBA00022603"/>
    </source>
</evidence>
<dbReference type="GO" id="GO:0032259">
    <property type="term" value="P:methylation"/>
    <property type="evidence" value="ECO:0007669"/>
    <property type="project" value="UniProtKB-KW"/>
</dbReference>
<dbReference type="Pfam" id="PF02086">
    <property type="entry name" value="MethyltransfD12"/>
    <property type="match status" value="1"/>
</dbReference>
<dbReference type="InterPro" id="IPR012327">
    <property type="entry name" value="MeTrfase_D12"/>
</dbReference>
<evidence type="ECO:0000256" key="2">
    <source>
        <dbReference type="ARBA" id="ARBA00011900"/>
    </source>
</evidence>
<feature type="binding site" evidence="7">
    <location>
        <position position="14"/>
    </location>
    <ligand>
        <name>S-adenosyl-L-methionine</name>
        <dbReference type="ChEBI" id="CHEBI:59789"/>
    </ligand>
</feature>
<keyword evidence="10" id="KW-1185">Reference proteome</keyword>
<dbReference type="EMBL" id="CP042220">
    <property type="protein sequence ID" value="QDX29610.1"/>
    <property type="molecule type" value="Genomic_DNA"/>
</dbReference>
<dbReference type="NCBIfam" id="TIGR00571">
    <property type="entry name" value="dam"/>
    <property type="match status" value="1"/>
</dbReference>
<evidence type="ECO:0000256" key="4">
    <source>
        <dbReference type="ARBA" id="ARBA00022679"/>
    </source>
</evidence>
<dbReference type="PRINTS" id="PR00505">
    <property type="entry name" value="D12N6MTFRASE"/>
</dbReference>
<dbReference type="InterPro" id="IPR002052">
    <property type="entry name" value="DNA_methylase_N6_adenine_CS"/>
</dbReference>
<feature type="binding site" evidence="7">
    <location>
        <position position="54"/>
    </location>
    <ligand>
        <name>S-adenosyl-L-methionine</name>
        <dbReference type="ChEBI" id="CHEBI:59789"/>
    </ligand>
</feature>
<dbReference type="GO" id="GO:0009307">
    <property type="term" value="P:DNA restriction-modification system"/>
    <property type="evidence" value="ECO:0007669"/>
    <property type="project" value="InterPro"/>
</dbReference>
<sequence length="318" mass="35305">MSIIATPLKWVGSKARVMDILREHLPAGDRLVEPFAGSCSVMMNTDYPEYLIADINPDLINLYQVIKEDLKEFIDTAEGLFRTANTAESYYRFRQVFNRSKENRTTSAALFLYLNRHGYRGVCRYNRAGGFNVPYGHYASPYFPLAEIHAFAEKARRAKFICAAFGETLQLIRPGDVVYCDPPYIPQTPTASFTSYHTDGFTHNDQYDLCSELSRLSERGIPVIASNSDTHHAHSLYHRFDICRFTAPRSVGVAAGESKQAGEIIAKRLPIPAARSLSKVCDGCGYEGGGHCPDCGPVMGDATYQEMVASGALDAEPF</sequence>
<keyword evidence="3 8" id="KW-0489">Methyltransferase</keyword>
<protein>
    <recommendedName>
        <fullName evidence="2 8">Site-specific DNA-methyltransferase (adenine-specific)</fullName>
        <ecNumber evidence="2 8">2.1.1.72</ecNumber>
    </recommendedName>
</protein>
<dbReference type="GO" id="GO:0043565">
    <property type="term" value="F:sequence-specific DNA binding"/>
    <property type="evidence" value="ECO:0007669"/>
    <property type="project" value="TreeGrafter"/>
</dbReference>
<dbReference type="GO" id="GO:1904047">
    <property type="term" value="F:S-adenosyl-L-methionine binding"/>
    <property type="evidence" value="ECO:0007669"/>
    <property type="project" value="TreeGrafter"/>
</dbReference>
<proteinExistence type="inferred from homology"/>
<keyword evidence="5 8" id="KW-0949">S-adenosyl-L-methionine</keyword>
<dbReference type="InterPro" id="IPR029063">
    <property type="entry name" value="SAM-dependent_MTases_sf"/>
</dbReference>
<keyword evidence="4 8" id="KW-0808">Transferase</keyword>
<feature type="binding site" evidence="7">
    <location>
        <position position="10"/>
    </location>
    <ligand>
        <name>S-adenosyl-L-methionine</name>
        <dbReference type="ChEBI" id="CHEBI:59789"/>
    </ligand>
</feature>
<accession>A0A5B8IB43</accession>
<dbReference type="PIRSF" id="PIRSF000398">
    <property type="entry name" value="M_m6A_EcoRV"/>
    <property type="match status" value="1"/>
</dbReference>
<feature type="binding site" evidence="7">
    <location>
        <position position="181"/>
    </location>
    <ligand>
        <name>S-adenosyl-L-methionine</name>
        <dbReference type="ChEBI" id="CHEBI:59789"/>
    </ligand>
</feature>
<organism evidence="9 10">
    <name type="scientific">Dickeya poaceiphila</name>
    <dbReference type="NCBI Taxonomy" id="568768"/>
    <lineage>
        <taxon>Bacteria</taxon>
        <taxon>Pseudomonadati</taxon>
        <taxon>Pseudomonadota</taxon>
        <taxon>Gammaproteobacteria</taxon>
        <taxon>Enterobacterales</taxon>
        <taxon>Pectobacteriaceae</taxon>
        <taxon>Dickeya</taxon>
    </lineage>
</organism>
<reference evidence="9 10" key="1">
    <citation type="journal article" date="2019" name="Environ. Microbiol.">
        <title>The phytopathogenic nature of Dickeya aquatica 174/2 and the dynamic early evolution of Dickeya pathogenicity.</title>
        <authorList>
            <person name="Duprey A."/>
            <person name="Taib N."/>
            <person name="Leonard S."/>
            <person name="Garin T."/>
            <person name="Flandrois J.P."/>
            <person name="Nasser W."/>
            <person name="Brochier-Armanet C."/>
            <person name="Reverchon S."/>
        </authorList>
    </citation>
    <scope>NUCLEOTIDE SEQUENCE [LARGE SCALE GENOMIC DNA]</scope>
    <source>
        <strain evidence="9 10">NCPPB 569</strain>
    </source>
</reference>
<evidence type="ECO:0000256" key="6">
    <source>
        <dbReference type="ARBA" id="ARBA00047942"/>
    </source>
</evidence>
<dbReference type="InterPro" id="IPR023095">
    <property type="entry name" value="Ade_MeTrfase_dom_2"/>
</dbReference>
<dbReference type="Proteomes" id="UP000320591">
    <property type="component" value="Chromosome"/>
</dbReference>
<dbReference type="GO" id="GO:0006298">
    <property type="term" value="P:mismatch repair"/>
    <property type="evidence" value="ECO:0007669"/>
    <property type="project" value="TreeGrafter"/>
</dbReference>
<evidence type="ECO:0000256" key="8">
    <source>
        <dbReference type="RuleBase" id="RU361257"/>
    </source>
</evidence>